<keyword evidence="7" id="KW-1185">Reference proteome</keyword>
<keyword evidence="6" id="KW-0560">Oxidoreductase</keyword>
<organism evidence="6 7">
    <name type="scientific">Nocardia cerradoensis</name>
    <dbReference type="NCBI Taxonomy" id="85688"/>
    <lineage>
        <taxon>Bacteria</taxon>
        <taxon>Bacillati</taxon>
        <taxon>Actinomycetota</taxon>
        <taxon>Actinomycetes</taxon>
        <taxon>Mycobacteriales</taxon>
        <taxon>Nocardiaceae</taxon>
        <taxon>Nocardia</taxon>
    </lineage>
</organism>
<dbReference type="InterPro" id="IPR036291">
    <property type="entry name" value="NAD(P)-bd_dom_sf"/>
</dbReference>
<gene>
    <name evidence="6" type="primary">fadH_3</name>
    <name evidence="6" type="ORF">B7C42_06683</name>
</gene>
<dbReference type="EMBL" id="NGAF01000021">
    <property type="protein sequence ID" value="OXR41285.1"/>
    <property type="molecule type" value="Genomic_DNA"/>
</dbReference>
<dbReference type="CDD" id="cd05233">
    <property type="entry name" value="SDR_c"/>
    <property type="match status" value="1"/>
</dbReference>
<protein>
    <recommendedName>
        <fullName evidence="4">3-oxoacyl-[acyl-carrier-protein] reductase MabA</fullName>
    </recommendedName>
</protein>
<comment type="subcellular location">
    <subcellularLocation>
        <location evidence="1">Secreted</location>
        <location evidence="1">Cell wall</location>
    </subcellularLocation>
</comment>
<dbReference type="GO" id="GO:0004316">
    <property type="term" value="F:3-oxoacyl-[acyl-carrier-protein] reductase (NADPH) activity"/>
    <property type="evidence" value="ECO:0007669"/>
    <property type="project" value="UniProtKB-EC"/>
</dbReference>
<proteinExistence type="inferred from homology"/>
<dbReference type="Proteomes" id="UP000215506">
    <property type="component" value="Unassembled WGS sequence"/>
</dbReference>
<name>A0A231GXJ5_9NOCA</name>
<keyword evidence="3" id="KW-0134">Cell wall</keyword>
<dbReference type="RefSeq" id="WP_189595080.1">
    <property type="nucleotide sequence ID" value="NZ_NGAF01000021.1"/>
</dbReference>
<evidence type="ECO:0000256" key="4">
    <source>
        <dbReference type="ARBA" id="ARBA00040781"/>
    </source>
</evidence>
<dbReference type="Gene3D" id="3.40.50.720">
    <property type="entry name" value="NAD(P)-binding Rossmann-like Domain"/>
    <property type="match status" value="1"/>
</dbReference>
<evidence type="ECO:0000313" key="7">
    <source>
        <dbReference type="Proteomes" id="UP000215506"/>
    </source>
</evidence>
<dbReference type="PANTHER" id="PTHR42879">
    <property type="entry name" value="3-OXOACYL-(ACYL-CARRIER-PROTEIN) REDUCTASE"/>
    <property type="match status" value="1"/>
</dbReference>
<dbReference type="InterPro" id="IPR050259">
    <property type="entry name" value="SDR"/>
</dbReference>
<evidence type="ECO:0000256" key="2">
    <source>
        <dbReference type="ARBA" id="ARBA00006484"/>
    </source>
</evidence>
<comment type="similarity">
    <text evidence="2">Belongs to the short-chain dehydrogenases/reductases (SDR) family.</text>
</comment>
<evidence type="ECO:0000256" key="5">
    <source>
        <dbReference type="ARBA" id="ARBA00047400"/>
    </source>
</evidence>
<comment type="caution">
    <text evidence="6">The sequence shown here is derived from an EMBL/GenBank/DDBJ whole genome shotgun (WGS) entry which is preliminary data.</text>
</comment>
<keyword evidence="3" id="KW-0964">Secreted</keyword>
<reference evidence="6 7" key="1">
    <citation type="submission" date="2017-07" db="EMBL/GenBank/DDBJ databases">
        <title>First draft Genome Sequence of Nocardia cerradoensis isolated from human infection.</title>
        <authorList>
            <person name="Carrasco G."/>
        </authorList>
    </citation>
    <scope>NUCLEOTIDE SEQUENCE [LARGE SCALE GENOMIC DNA]</scope>
    <source>
        <strain evidence="6 7">CNM20130759</strain>
    </source>
</reference>
<dbReference type="Pfam" id="PF13561">
    <property type="entry name" value="adh_short_C2"/>
    <property type="match status" value="1"/>
</dbReference>
<accession>A0A231GXJ5</accession>
<comment type="catalytic activity">
    <reaction evidence="5">
        <text>a (3R)-hydroxyacyl-[ACP] + NADP(+) = a 3-oxoacyl-[ACP] + NADPH + H(+)</text>
        <dbReference type="Rhea" id="RHEA:17397"/>
        <dbReference type="Rhea" id="RHEA-COMP:9916"/>
        <dbReference type="Rhea" id="RHEA-COMP:9945"/>
        <dbReference type="ChEBI" id="CHEBI:15378"/>
        <dbReference type="ChEBI" id="CHEBI:57783"/>
        <dbReference type="ChEBI" id="CHEBI:58349"/>
        <dbReference type="ChEBI" id="CHEBI:78776"/>
        <dbReference type="ChEBI" id="CHEBI:78827"/>
        <dbReference type="EC" id="1.1.1.100"/>
    </reaction>
    <physiologicalReaction direction="right-to-left" evidence="5">
        <dbReference type="Rhea" id="RHEA:17399"/>
    </physiologicalReaction>
</comment>
<evidence type="ECO:0000313" key="6">
    <source>
        <dbReference type="EMBL" id="OXR41285.1"/>
    </source>
</evidence>
<dbReference type="SUPFAM" id="SSF51735">
    <property type="entry name" value="NAD(P)-binding Rossmann-fold domains"/>
    <property type="match status" value="1"/>
</dbReference>
<dbReference type="PRINTS" id="PR00081">
    <property type="entry name" value="GDHRDH"/>
</dbReference>
<dbReference type="InterPro" id="IPR002347">
    <property type="entry name" value="SDR_fam"/>
</dbReference>
<dbReference type="AlphaFoldDB" id="A0A231GXJ5"/>
<evidence type="ECO:0000256" key="1">
    <source>
        <dbReference type="ARBA" id="ARBA00004191"/>
    </source>
</evidence>
<sequence>MSKTQPSAESGHILAPPKELTDSGALVIGGTAGIGLATARQLAEAGVPRIVLVGRNVARGEQAKAPVEKSGAQVSFVQGNPIDPVAAKSIAAQAEILLNGIDILVCSTAADVKPELFSKIATEDIATIYTDLALPSMHMASTVMPMMRQRHHGVIVNLASDAGKTATPGEAVIGAAKAGIVMFTRTIAVEGKRDGIRANVLTPSLVNETGSTERITSDGFSAKLFARAAQQAHLGVPVADDIAALAVFLCRPESGRLTGQAISVNGGISAA</sequence>
<evidence type="ECO:0000256" key="3">
    <source>
        <dbReference type="ARBA" id="ARBA00022512"/>
    </source>
</evidence>